<gene>
    <name evidence="10" type="ORF">SNE40_010156</name>
</gene>
<evidence type="ECO:0000256" key="2">
    <source>
        <dbReference type="ARBA" id="ARBA00006939"/>
    </source>
</evidence>
<evidence type="ECO:0000256" key="3">
    <source>
        <dbReference type="ARBA" id="ARBA00022692"/>
    </source>
</evidence>
<feature type="transmembrane region" description="Helical" evidence="7">
    <location>
        <begin position="654"/>
        <end position="675"/>
    </location>
</feature>
<dbReference type="GO" id="GO:0071578">
    <property type="term" value="P:zinc ion import across plasma membrane"/>
    <property type="evidence" value="ECO:0007669"/>
    <property type="project" value="TreeGrafter"/>
</dbReference>
<evidence type="ECO:0000256" key="6">
    <source>
        <dbReference type="SAM" id="MobiDB-lite"/>
    </source>
</evidence>
<reference evidence="10 11" key="1">
    <citation type="submission" date="2024-01" db="EMBL/GenBank/DDBJ databases">
        <title>The genome of the rayed Mediterranean limpet Patella caerulea (Linnaeus, 1758).</title>
        <authorList>
            <person name="Anh-Thu Weber A."/>
            <person name="Halstead-Nussloch G."/>
        </authorList>
    </citation>
    <scope>NUCLEOTIDE SEQUENCE [LARGE SCALE GENOMIC DNA]</scope>
    <source>
        <strain evidence="10">AATW-2023a</strain>
        <tissue evidence="10">Whole specimen</tissue>
    </source>
</reference>
<dbReference type="InterPro" id="IPR003689">
    <property type="entry name" value="ZIP"/>
</dbReference>
<dbReference type="GO" id="GO:0030003">
    <property type="term" value="P:intracellular monoatomic cation homeostasis"/>
    <property type="evidence" value="ECO:0007669"/>
    <property type="project" value="TreeGrafter"/>
</dbReference>
<keyword evidence="3 7" id="KW-0812">Transmembrane</keyword>
<dbReference type="PANTHER" id="PTHR12191">
    <property type="entry name" value="SOLUTE CARRIER FAMILY 39"/>
    <property type="match status" value="1"/>
</dbReference>
<feature type="domain" description="Zinc transporter ZIP4/12 EF-hand" evidence="9">
    <location>
        <begin position="242"/>
        <end position="366"/>
    </location>
</feature>
<keyword evidence="8" id="KW-0732">Signal</keyword>
<dbReference type="Pfam" id="PF02535">
    <property type="entry name" value="Zip"/>
    <property type="match status" value="1"/>
</dbReference>
<dbReference type="PANTHER" id="PTHR12191:SF4">
    <property type="entry name" value="ZINC TRANSPORTER ZIP12"/>
    <property type="match status" value="1"/>
</dbReference>
<evidence type="ECO:0000313" key="11">
    <source>
        <dbReference type="Proteomes" id="UP001347796"/>
    </source>
</evidence>
<evidence type="ECO:0000256" key="5">
    <source>
        <dbReference type="ARBA" id="ARBA00023136"/>
    </source>
</evidence>
<feature type="transmembrane region" description="Helical" evidence="7">
    <location>
        <begin position="385"/>
        <end position="406"/>
    </location>
</feature>
<organism evidence="10 11">
    <name type="scientific">Patella caerulea</name>
    <name type="common">Rayed Mediterranean limpet</name>
    <dbReference type="NCBI Taxonomy" id="87958"/>
    <lineage>
        <taxon>Eukaryota</taxon>
        <taxon>Metazoa</taxon>
        <taxon>Spiralia</taxon>
        <taxon>Lophotrochozoa</taxon>
        <taxon>Mollusca</taxon>
        <taxon>Gastropoda</taxon>
        <taxon>Patellogastropoda</taxon>
        <taxon>Patelloidea</taxon>
        <taxon>Patellidae</taxon>
        <taxon>Patella</taxon>
    </lineage>
</organism>
<feature type="transmembrane region" description="Helical" evidence="7">
    <location>
        <begin position="462"/>
        <end position="479"/>
    </location>
</feature>
<dbReference type="Proteomes" id="UP001347796">
    <property type="component" value="Unassembled WGS sequence"/>
</dbReference>
<dbReference type="GO" id="GO:0005886">
    <property type="term" value="C:plasma membrane"/>
    <property type="evidence" value="ECO:0007669"/>
    <property type="project" value="TreeGrafter"/>
</dbReference>
<name>A0AAN8PRA7_PATCE</name>
<evidence type="ECO:0000256" key="1">
    <source>
        <dbReference type="ARBA" id="ARBA00004141"/>
    </source>
</evidence>
<dbReference type="EMBL" id="JAZGQO010000007">
    <property type="protein sequence ID" value="KAK6182472.1"/>
    <property type="molecule type" value="Genomic_DNA"/>
</dbReference>
<feature type="compositionally biased region" description="Basic and acidic residues" evidence="6">
    <location>
        <begin position="311"/>
        <end position="321"/>
    </location>
</feature>
<evidence type="ECO:0000256" key="8">
    <source>
        <dbReference type="SAM" id="SignalP"/>
    </source>
</evidence>
<comment type="subcellular location">
    <subcellularLocation>
        <location evidence="1">Membrane</location>
        <topology evidence="1">Multi-pass membrane protein</topology>
    </subcellularLocation>
</comment>
<accession>A0AAN8PRA7</accession>
<feature type="region of interest" description="Disordered" evidence="6">
    <location>
        <begin position="276"/>
        <end position="328"/>
    </location>
</feature>
<feature type="transmembrane region" description="Helical" evidence="7">
    <location>
        <begin position="413"/>
        <end position="438"/>
    </location>
</feature>
<dbReference type="AlphaFoldDB" id="A0AAN8PRA7"/>
<comment type="caution">
    <text evidence="10">The sequence shown here is derived from an EMBL/GenBank/DDBJ whole genome shotgun (WGS) entry which is preliminary data.</text>
</comment>
<feature type="chain" id="PRO_5042997525" description="Zinc transporter ZIP4/12 EF-hand domain-containing protein" evidence="8">
    <location>
        <begin position="21"/>
        <end position="681"/>
    </location>
</feature>
<evidence type="ECO:0000256" key="7">
    <source>
        <dbReference type="SAM" id="Phobius"/>
    </source>
</evidence>
<keyword evidence="5 7" id="KW-0472">Membrane</keyword>
<comment type="similarity">
    <text evidence="2">Belongs to the ZIP transporter (TC 2.A.5) family.</text>
</comment>
<dbReference type="Pfam" id="PF21116">
    <property type="entry name" value="EF-hand_Zip"/>
    <property type="match status" value="1"/>
</dbReference>
<sequence>MLQAVWLFFVIFTVLHFASASSHDEHGHGGIDVFDELKKRLNITGNYLPVSKLNGIMDTIFHSFSCTPTKPVTCKESVCILPSSLIQVVGGSQTLGVNEEQFEDAAIVLLYHLKNLNDFCKQTVNASTFTLETYQEGFVQSIIAPGIGNVTNEFHLEEALDILSKGWDPHTHEDDNHEDEHHDEVHIFDEKCLSADIILHHLSNETDIIEREHFGDVATLMTYHLFIQSPIKHTCRLLPVKTYFIDELFEAFHAVNNTLDEKEFNEMLTKLQIAPTEHGEEDGHDHDHDHIHAARKRRSVAPDSLSRSKRSSHDHDHDHGQESGQSTSETCYSAKQLLTIFESPAPVSKDEFTQLCPALIYQQISGSCKEGSEKPNEMPTTAERYGYGTAANVIITLCSVFGAILFPCTKDKCYAYFMATFMGLAVGTLASDAILHLIPEAFGVHKHDGHDHGSDEVVVEPFVWYGFAMIGGIYIFYLLESIFTMLAPGHTHALHKHTFNDSYPQKAVGMELQDKDIQAIAGTGEPEKKLHHLALMIIIGDAIHNFADGLAIAAAFTQGVTEGVSVSIAVFCHELPHELGDFAVLLKSGMTFKNAIFWNVLSSLTAFIGLYVGLSIAEDDVARQWIFAVTAGMFLYISLVDILPQLAHPPSTGIFAMTNVGILMGVAIMLLIGIFENQLRV</sequence>
<keyword evidence="11" id="KW-1185">Reference proteome</keyword>
<feature type="transmembrane region" description="Helical" evidence="7">
    <location>
        <begin position="596"/>
        <end position="616"/>
    </location>
</feature>
<dbReference type="InterPro" id="IPR050799">
    <property type="entry name" value="ZIP_Transporter"/>
</dbReference>
<dbReference type="GO" id="GO:0005385">
    <property type="term" value="F:zinc ion transmembrane transporter activity"/>
    <property type="evidence" value="ECO:0007669"/>
    <property type="project" value="TreeGrafter"/>
</dbReference>
<dbReference type="GO" id="GO:0140410">
    <property type="term" value="F:monoatomic cation:bicarbonate symporter activity"/>
    <property type="evidence" value="ECO:0007669"/>
    <property type="project" value="TreeGrafter"/>
</dbReference>
<proteinExistence type="inferred from homology"/>
<evidence type="ECO:0000313" key="10">
    <source>
        <dbReference type="EMBL" id="KAK6182472.1"/>
    </source>
</evidence>
<dbReference type="InterPro" id="IPR049406">
    <property type="entry name" value="ZIP4_12_EF-hand"/>
</dbReference>
<feature type="transmembrane region" description="Helical" evidence="7">
    <location>
        <begin position="622"/>
        <end position="642"/>
    </location>
</feature>
<keyword evidence="4 7" id="KW-1133">Transmembrane helix</keyword>
<evidence type="ECO:0000259" key="9">
    <source>
        <dbReference type="Pfam" id="PF21116"/>
    </source>
</evidence>
<protein>
    <recommendedName>
        <fullName evidence="9">Zinc transporter ZIP4/12 EF-hand domain-containing protein</fullName>
    </recommendedName>
</protein>
<feature type="compositionally biased region" description="Basic and acidic residues" evidence="6">
    <location>
        <begin position="277"/>
        <end position="292"/>
    </location>
</feature>
<feature type="signal peptide" evidence="8">
    <location>
        <begin position="1"/>
        <end position="20"/>
    </location>
</feature>
<evidence type="ECO:0000256" key="4">
    <source>
        <dbReference type="ARBA" id="ARBA00022989"/>
    </source>
</evidence>